<evidence type="ECO:0000313" key="1">
    <source>
        <dbReference type="EMBL" id="KPM04462.1"/>
    </source>
</evidence>
<evidence type="ECO:0000313" key="2">
    <source>
        <dbReference type="Proteomes" id="UP000616769"/>
    </source>
</evidence>
<dbReference type="OrthoDB" id="6022609at2759"/>
<sequence length="161" mass="19097">MLIIHYLYDLFSIQYLSYETLPKVSVIHRNATSITITFEDFKPINDDGYGYEIHYQPNSGFWHLYNQWLIVKSNGQPFYTIAGLKPNTRYKIQVFTWSELDHKQVLHSEIIEATTANGCIFQNRSYELQEKILDDCEQTCHCIKTHRQKPFPKKNNPYRKA</sequence>
<dbReference type="InterPro" id="IPR003961">
    <property type="entry name" value="FN3_dom"/>
</dbReference>
<dbReference type="InterPro" id="IPR013783">
    <property type="entry name" value="Ig-like_fold"/>
</dbReference>
<dbReference type="PROSITE" id="PS50853">
    <property type="entry name" value="FN3"/>
    <property type="match status" value="1"/>
</dbReference>
<dbReference type="Gene3D" id="2.60.40.10">
    <property type="entry name" value="Immunoglobulins"/>
    <property type="match status" value="1"/>
</dbReference>
<dbReference type="VEuPathDB" id="VectorBase:SSCA003422"/>
<proteinExistence type="predicted"/>
<comment type="caution">
    <text evidence="1">The sequence shown here is derived from an EMBL/GenBank/DDBJ whole genome shotgun (WGS) entry which is preliminary data.</text>
</comment>
<dbReference type="CDD" id="cd00063">
    <property type="entry name" value="FN3"/>
    <property type="match status" value="1"/>
</dbReference>
<accession>A0A132A008</accession>
<dbReference type="AlphaFoldDB" id="A0A132A008"/>
<name>A0A132A008_SARSC</name>
<organism evidence="1 2">
    <name type="scientific">Sarcoptes scabiei</name>
    <name type="common">Itch mite</name>
    <name type="synonym">Acarus scabiei</name>
    <dbReference type="NCBI Taxonomy" id="52283"/>
    <lineage>
        <taxon>Eukaryota</taxon>
        <taxon>Metazoa</taxon>
        <taxon>Ecdysozoa</taxon>
        <taxon>Arthropoda</taxon>
        <taxon>Chelicerata</taxon>
        <taxon>Arachnida</taxon>
        <taxon>Acari</taxon>
        <taxon>Acariformes</taxon>
        <taxon>Sarcoptiformes</taxon>
        <taxon>Astigmata</taxon>
        <taxon>Psoroptidia</taxon>
        <taxon>Sarcoptoidea</taxon>
        <taxon>Sarcoptidae</taxon>
        <taxon>Sarcoptinae</taxon>
        <taxon>Sarcoptes</taxon>
    </lineage>
</organism>
<gene>
    <name evidence="1" type="ORF">QR98_0029100</name>
</gene>
<protein>
    <submittedName>
        <fullName evidence="1">Uncharacterized protein</fullName>
    </submittedName>
</protein>
<dbReference type="EMBL" id="JXLN01008844">
    <property type="protein sequence ID" value="KPM04462.1"/>
    <property type="molecule type" value="Genomic_DNA"/>
</dbReference>
<dbReference type="InterPro" id="IPR036116">
    <property type="entry name" value="FN3_sf"/>
</dbReference>
<dbReference type="SUPFAM" id="SSF49265">
    <property type="entry name" value="Fibronectin type III"/>
    <property type="match status" value="1"/>
</dbReference>
<reference evidence="1 2" key="1">
    <citation type="journal article" date="2015" name="Parasit. Vectors">
        <title>Draft genome of the scabies mite.</title>
        <authorList>
            <person name="Rider S.D.Jr."/>
            <person name="Morgan M.S."/>
            <person name="Arlian L.G."/>
        </authorList>
    </citation>
    <scope>NUCLEOTIDE SEQUENCE [LARGE SCALE GENOMIC DNA]</scope>
    <source>
        <strain evidence="1">Arlian Lab</strain>
    </source>
</reference>
<dbReference type="Pfam" id="PF00041">
    <property type="entry name" value="fn3"/>
    <property type="match status" value="1"/>
</dbReference>
<dbReference type="Proteomes" id="UP000616769">
    <property type="component" value="Unassembled WGS sequence"/>
</dbReference>